<dbReference type="CDD" id="cd00130">
    <property type="entry name" value="PAS"/>
    <property type="match status" value="5"/>
</dbReference>
<dbReference type="Pfam" id="PF00989">
    <property type="entry name" value="PAS"/>
    <property type="match status" value="2"/>
</dbReference>
<dbReference type="AlphaFoldDB" id="A0AA41ULI6"/>
<dbReference type="Pfam" id="PF13188">
    <property type="entry name" value="PAS_8"/>
    <property type="match status" value="2"/>
</dbReference>
<evidence type="ECO:0000313" key="8">
    <source>
        <dbReference type="EMBL" id="MCJ8501556.1"/>
    </source>
</evidence>
<reference evidence="8" key="1">
    <citation type="submission" date="2022-04" db="EMBL/GenBank/DDBJ databases">
        <title>Desulfatitalea alkaliphila sp. nov., a novel anaerobic sulfate-reducing bacterium isolated from terrestrial mud volcano, Taman Peninsula, Russia.</title>
        <authorList>
            <person name="Khomyakova M.A."/>
            <person name="Merkel A.Y."/>
            <person name="Slobodkin A.I."/>
        </authorList>
    </citation>
    <scope>NUCLEOTIDE SEQUENCE</scope>
    <source>
        <strain evidence="8">M08but</strain>
    </source>
</reference>
<evidence type="ECO:0000259" key="6">
    <source>
        <dbReference type="PROSITE" id="PS50112"/>
    </source>
</evidence>
<evidence type="ECO:0000256" key="4">
    <source>
        <dbReference type="ARBA" id="ARBA00022679"/>
    </source>
</evidence>
<organism evidence="8 9">
    <name type="scientific">Desulfatitalea alkaliphila</name>
    <dbReference type="NCBI Taxonomy" id="2929485"/>
    <lineage>
        <taxon>Bacteria</taxon>
        <taxon>Pseudomonadati</taxon>
        <taxon>Thermodesulfobacteriota</taxon>
        <taxon>Desulfobacteria</taxon>
        <taxon>Desulfobacterales</taxon>
        <taxon>Desulfosarcinaceae</taxon>
        <taxon>Desulfatitalea</taxon>
    </lineage>
</organism>
<feature type="domain" description="PAC" evidence="7">
    <location>
        <begin position="616"/>
        <end position="669"/>
    </location>
</feature>
<dbReference type="InterPro" id="IPR001610">
    <property type="entry name" value="PAC"/>
</dbReference>
<dbReference type="PROSITE" id="PS50113">
    <property type="entry name" value="PAC"/>
    <property type="match status" value="3"/>
</dbReference>
<name>A0AA41ULI6_9BACT</name>
<dbReference type="SMART" id="SM00086">
    <property type="entry name" value="PAC"/>
    <property type="match status" value="4"/>
</dbReference>
<dbReference type="PROSITE" id="PS50112">
    <property type="entry name" value="PAS"/>
    <property type="match status" value="6"/>
</dbReference>
<comment type="catalytic activity">
    <reaction evidence="1">
        <text>ATP + protein L-histidine = ADP + protein N-phospho-L-histidine.</text>
        <dbReference type="EC" id="2.7.13.3"/>
    </reaction>
</comment>
<keyword evidence="3" id="KW-0597">Phosphoprotein</keyword>
<keyword evidence="4" id="KW-0808">Transferase</keyword>
<dbReference type="Pfam" id="PF08447">
    <property type="entry name" value="PAS_3"/>
    <property type="match status" value="2"/>
</dbReference>
<dbReference type="InterPro" id="IPR000700">
    <property type="entry name" value="PAS-assoc_C"/>
</dbReference>
<accession>A0AA41ULI6</accession>
<dbReference type="GO" id="GO:0004673">
    <property type="term" value="F:protein histidine kinase activity"/>
    <property type="evidence" value="ECO:0007669"/>
    <property type="project" value="UniProtKB-EC"/>
</dbReference>
<dbReference type="InterPro" id="IPR052162">
    <property type="entry name" value="Sensor_kinase/Photoreceptor"/>
</dbReference>
<sequence length="773" mass="88447">MTSKHKRPGQITDNDLFLKAITDASPVGMVAFDGDGNVVFANALAERLFGNSVDTQGVQRWGDWIACAHRHADPGGCGHTENCPASPLSRAIRNAVAQAPDAAVIEGDALLDREAEQPSLRVRFKVNGTLINGKNAAVMTIEDITDRKKAADMALQSDKRYRDIFDNAPIGIFQTTSEGRFLSVNPEYARIAGYSSPSEMIEQITDIAAQLYVRPEERIRYKELLKRKRRLINFEIELKRRDGSTFWASFNTKALQNPDGTFVYDGFLVDISDRVRAEQALRNSESLQRKMVANIGDVIVIIDQEGINRYKSPNIERLFGWRPEEVLGRDALDNVHPEDKQFAQQFLDSLVVVPNATGSAQCRYRCKDGSYKWIEFTGINLLHDPVIQGILGNYHDITDRKQADDELRKQNDFIQAILDNLPIGLAVNSIENGTATYINDAFEQIYGWPKEELKDIESFFEKIYPDPKYRAEIRTRVFNDMASGDPERMQWENVRVTAKDGTDRIVIAKNIPLVEQNVMISTVQDITRQKLAEQALGKERERLAYIIEGTNVGTWEWNLQTGETVFNERWAQIIGYTLEELSPVSIETWIRFSHPEDLQQSEALLAKHFSGEREYYECECRMRHRDGSWVWVLDRGKVSQWNTDGQPLMMSGTHQNITNRKRAEAALRESEERFQKAFIASPAPLVIAEIDTGRFIDVNDRWVRMIGYDRQEQIGRTSTELGIWMNPDDRDLFVRKLDVYGRFKNEPVEFRIPMRMQICKSPCKEKVSQNLTR</sequence>
<evidence type="ECO:0000256" key="1">
    <source>
        <dbReference type="ARBA" id="ARBA00000085"/>
    </source>
</evidence>
<gene>
    <name evidence="8" type="ORF">MRX98_13295</name>
</gene>
<dbReference type="InterPro" id="IPR013655">
    <property type="entry name" value="PAS_fold_3"/>
</dbReference>
<comment type="caution">
    <text evidence="8">The sequence shown here is derived from an EMBL/GenBank/DDBJ whole genome shotgun (WGS) entry which is preliminary data.</text>
</comment>
<proteinExistence type="predicted"/>
<dbReference type="EC" id="2.7.13.3" evidence="2"/>
<dbReference type="PANTHER" id="PTHR43304:SF1">
    <property type="entry name" value="PAC DOMAIN-CONTAINING PROTEIN"/>
    <property type="match status" value="1"/>
</dbReference>
<dbReference type="GO" id="GO:0006355">
    <property type="term" value="P:regulation of DNA-templated transcription"/>
    <property type="evidence" value="ECO:0007669"/>
    <property type="project" value="InterPro"/>
</dbReference>
<dbReference type="InterPro" id="IPR013767">
    <property type="entry name" value="PAS_fold"/>
</dbReference>
<dbReference type="SUPFAM" id="SSF55785">
    <property type="entry name" value="PYP-like sensor domain (PAS domain)"/>
    <property type="match status" value="6"/>
</dbReference>
<dbReference type="EMBL" id="JALJRB010000014">
    <property type="protein sequence ID" value="MCJ8501556.1"/>
    <property type="molecule type" value="Genomic_DNA"/>
</dbReference>
<feature type="domain" description="PAS" evidence="6">
    <location>
        <begin position="157"/>
        <end position="227"/>
    </location>
</feature>
<dbReference type="Proteomes" id="UP001165427">
    <property type="component" value="Unassembled WGS sequence"/>
</dbReference>
<feature type="domain" description="PAS" evidence="6">
    <location>
        <begin position="14"/>
        <end position="50"/>
    </location>
</feature>
<feature type="domain" description="PAS" evidence="6">
    <location>
        <begin position="670"/>
        <end position="738"/>
    </location>
</feature>
<dbReference type="Gene3D" id="3.30.450.20">
    <property type="entry name" value="PAS domain"/>
    <property type="match status" value="6"/>
</dbReference>
<feature type="domain" description="PAS" evidence="6">
    <location>
        <begin position="410"/>
        <end position="466"/>
    </location>
</feature>
<keyword evidence="5" id="KW-0418">Kinase</keyword>
<evidence type="ECO:0000259" key="7">
    <source>
        <dbReference type="PROSITE" id="PS50113"/>
    </source>
</evidence>
<dbReference type="RefSeq" id="WP_246909585.1">
    <property type="nucleotide sequence ID" value="NZ_JALJRB010000014.1"/>
</dbReference>
<feature type="domain" description="PAS" evidence="6">
    <location>
        <begin position="284"/>
        <end position="351"/>
    </location>
</feature>
<dbReference type="SMART" id="SM00091">
    <property type="entry name" value="PAS"/>
    <property type="match status" value="6"/>
</dbReference>
<dbReference type="NCBIfam" id="TIGR00229">
    <property type="entry name" value="sensory_box"/>
    <property type="match status" value="5"/>
</dbReference>
<keyword evidence="9" id="KW-1185">Reference proteome</keyword>
<protein>
    <recommendedName>
        <fullName evidence="2">histidine kinase</fullName>
        <ecNumber evidence="2">2.7.13.3</ecNumber>
    </recommendedName>
</protein>
<feature type="domain" description="PAC" evidence="7">
    <location>
        <begin position="232"/>
        <end position="283"/>
    </location>
</feature>
<feature type="domain" description="PAS" evidence="6">
    <location>
        <begin position="539"/>
        <end position="612"/>
    </location>
</feature>
<evidence type="ECO:0000256" key="5">
    <source>
        <dbReference type="ARBA" id="ARBA00022777"/>
    </source>
</evidence>
<evidence type="ECO:0000256" key="2">
    <source>
        <dbReference type="ARBA" id="ARBA00012438"/>
    </source>
</evidence>
<evidence type="ECO:0000256" key="3">
    <source>
        <dbReference type="ARBA" id="ARBA00022553"/>
    </source>
</evidence>
<dbReference type="InterPro" id="IPR000014">
    <property type="entry name" value="PAS"/>
</dbReference>
<feature type="domain" description="PAC" evidence="7">
    <location>
        <begin position="358"/>
        <end position="409"/>
    </location>
</feature>
<evidence type="ECO:0000313" key="9">
    <source>
        <dbReference type="Proteomes" id="UP001165427"/>
    </source>
</evidence>
<dbReference type="InterPro" id="IPR035965">
    <property type="entry name" value="PAS-like_dom_sf"/>
</dbReference>
<dbReference type="PANTHER" id="PTHR43304">
    <property type="entry name" value="PHYTOCHROME-LIKE PROTEIN CPH1"/>
    <property type="match status" value="1"/>
</dbReference>